<organism evidence="4 5">
    <name type="scientific">Dermatophilus congolensis</name>
    <dbReference type="NCBI Taxonomy" id="1863"/>
    <lineage>
        <taxon>Bacteria</taxon>
        <taxon>Bacillati</taxon>
        <taxon>Actinomycetota</taxon>
        <taxon>Actinomycetes</taxon>
        <taxon>Micrococcales</taxon>
        <taxon>Dermatophilaceae</taxon>
        <taxon>Dermatophilus</taxon>
    </lineage>
</organism>
<evidence type="ECO:0000313" key="4">
    <source>
        <dbReference type="EMBL" id="SNV22928.1"/>
    </source>
</evidence>
<evidence type="ECO:0000256" key="1">
    <source>
        <dbReference type="ARBA" id="ARBA00023125"/>
    </source>
</evidence>
<dbReference type="EMBL" id="LT906453">
    <property type="protein sequence ID" value="SNV22928.1"/>
    <property type="molecule type" value="Genomic_DNA"/>
</dbReference>
<accession>A0A239VMU7</accession>
<dbReference type="InterPro" id="IPR036162">
    <property type="entry name" value="Resolvase-like_N_sf"/>
</dbReference>
<keyword evidence="2" id="KW-0233">DNA recombination</keyword>
<keyword evidence="1" id="KW-0238">DNA-binding</keyword>
<gene>
    <name evidence="4" type="primary">tnpR</name>
    <name evidence="4" type="ORF">SAMEA4475696_01687</name>
</gene>
<dbReference type="SUPFAM" id="SSF53041">
    <property type="entry name" value="Resolvase-like"/>
    <property type="match status" value="1"/>
</dbReference>
<protein>
    <submittedName>
        <fullName evidence="4">Transposon Tn3 resolvase</fullName>
    </submittedName>
</protein>
<dbReference type="Gene3D" id="3.40.50.1390">
    <property type="entry name" value="Resolvase, N-terminal catalytic domain"/>
    <property type="match status" value="1"/>
</dbReference>
<feature type="domain" description="Resolvase/invertase-type recombinase catalytic" evidence="3">
    <location>
        <begin position="2"/>
        <end position="148"/>
    </location>
</feature>
<dbReference type="Gene3D" id="3.90.1750.20">
    <property type="entry name" value="Putative Large Serine Recombinase, Chain B, Domain 2"/>
    <property type="match status" value="1"/>
</dbReference>
<dbReference type="AlphaFoldDB" id="A0A239VMU7"/>
<dbReference type="InterPro" id="IPR006119">
    <property type="entry name" value="Resolv_N"/>
</dbReference>
<evidence type="ECO:0000259" key="3">
    <source>
        <dbReference type="PROSITE" id="PS51736"/>
    </source>
</evidence>
<dbReference type="GO" id="GO:0000150">
    <property type="term" value="F:DNA strand exchange activity"/>
    <property type="evidence" value="ECO:0007669"/>
    <property type="project" value="InterPro"/>
</dbReference>
<keyword evidence="5" id="KW-1185">Reference proteome</keyword>
<dbReference type="GeneID" id="63459887"/>
<dbReference type="CDD" id="cd03768">
    <property type="entry name" value="SR_ResInv"/>
    <property type="match status" value="1"/>
</dbReference>
<dbReference type="InterPro" id="IPR038109">
    <property type="entry name" value="DNA_bind_recomb_sf"/>
</dbReference>
<evidence type="ECO:0000313" key="5">
    <source>
        <dbReference type="Proteomes" id="UP000242637"/>
    </source>
</evidence>
<dbReference type="STRING" id="1121387.GCA_000429885_00057"/>
<evidence type="ECO:0000256" key="2">
    <source>
        <dbReference type="ARBA" id="ARBA00023172"/>
    </source>
</evidence>
<dbReference type="Pfam" id="PF07508">
    <property type="entry name" value="Recombinase"/>
    <property type="match status" value="1"/>
</dbReference>
<name>A0A239VMU7_9MICO</name>
<sequence>MRAIGYTRVSTADQAINGISLDTQRATLTSAAQARGWSIEIACDEAVSGTQDHRTGLDDALTRLDAGEADVLMVTRLDRLTRSVAGLADILTRADKGSWGLVILSPAIDTTDPAGRFTTTILACAAQYERDLIAQRTREALAHKKATGATLGRRRNVDPDIVARIHRQRSEKKSLRAIAEQLNTEGIPTAQGGAKWHASTVSAVLKLYPLTTQ</sequence>
<dbReference type="KEGG" id="dco:SAMEA4475696_1687"/>
<dbReference type="GO" id="GO:0003677">
    <property type="term" value="F:DNA binding"/>
    <property type="evidence" value="ECO:0007669"/>
    <property type="project" value="UniProtKB-KW"/>
</dbReference>
<dbReference type="OrthoDB" id="3621759at2"/>
<dbReference type="PANTHER" id="PTHR30461">
    <property type="entry name" value="DNA-INVERTASE FROM LAMBDOID PROPHAGE"/>
    <property type="match status" value="1"/>
</dbReference>
<dbReference type="InterPro" id="IPR050639">
    <property type="entry name" value="SSR_resolvase"/>
</dbReference>
<proteinExistence type="predicted"/>
<dbReference type="PANTHER" id="PTHR30461:SF2">
    <property type="entry name" value="SERINE RECOMBINASE PINE-RELATED"/>
    <property type="match status" value="1"/>
</dbReference>
<dbReference type="RefSeq" id="WP_051277039.1">
    <property type="nucleotide sequence ID" value="NZ_JAAFNI010000001.1"/>
</dbReference>
<reference evidence="4 5" key="1">
    <citation type="submission" date="2017-06" db="EMBL/GenBank/DDBJ databases">
        <authorList>
            <consortium name="Pathogen Informatics"/>
        </authorList>
    </citation>
    <scope>NUCLEOTIDE SEQUENCE [LARGE SCALE GENOMIC DNA]</scope>
    <source>
        <strain evidence="4 5">NCTC13039</strain>
    </source>
</reference>
<dbReference type="PROSITE" id="PS51736">
    <property type="entry name" value="RECOMBINASES_3"/>
    <property type="match status" value="1"/>
</dbReference>
<dbReference type="InterPro" id="IPR011109">
    <property type="entry name" value="DNA_bind_recombinase_dom"/>
</dbReference>
<dbReference type="Pfam" id="PF00239">
    <property type="entry name" value="Resolvase"/>
    <property type="match status" value="1"/>
</dbReference>
<dbReference type="Proteomes" id="UP000242637">
    <property type="component" value="Chromosome 1"/>
</dbReference>
<dbReference type="SMART" id="SM00857">
    <property type="entry name" value="Resolvase"/>
    <property type="match status" value="1"/>
</dbReference>